<organism evidence="4 5">
    <name type="scientific">Caenorhabditis nigoni</name>
    <dbReference type="NCBI Taxonomy" id="1611254"/>
    <lineage>
        <taxon>Eukaryota</taxon>
        <taxon>Metazoa</taxon>
        <taxon>Ecdysozoa</taxon>
        <taxon>Nematoda</taxon>
        <taxon>Chromadorea</taxon>
        <taxon>Rhabditida</taxon>
        <taxon>Rhabditina</taxon>
        <taxon>Rhabditomorpha</taxon>
        <taxon>Rhabditoidea</taxon>
        <taxon>Rhabditidae</taxon>
        <taxon>Peloderinae</taxon>
        <taxon>Caenorhabditis</taxon>
    </lineage>
</organism>
<feature type="chain" id="PRO_5013942455" evidence="3">
    <location>
        <begin position="19"/>
        <end position="132"/>
    </location>
</feature>
<evidence type="ECO:0000313" key="5">
    <source>
        <dbReference type="Proteomes" id="UP000230233"/>
    </source>
</evidence>
<keyword evidence="2" id="KW-1133">Transmembrane helix</keyword>
<keyword evidence="5" id="KW-1185">Reference proteome</keyword>
<reference evidence="5" key="1">
    <citation type="submission" date="2017-10" db="EMBL/GenBank/DDBJ databases">
        <title>Rapid genome shrinkage in a self-fertile nematode reveals novel sperm competition proteins.</title>
        <authorList>
            <person name="Yin D."/>
            <person name="Schwarz E.M."/>
            <person name="Thomas C.G."/>
            <person name="Felde R.L."/>
            <person name="Korf I.F."/>
            <person name="Cutter A.D."/>
            <person name="Schartner C.M."/>
            <person name="Ralston E.J."/>
            <person name="Meyer B.J."/>
            <person name="Haag E.S."/>
        </authorList>
    </citation>
    <scope>NUCLEOTIDE SEQUENCE [LARGE SCALE GENOMIC DNA]</scope>
    <source>
        <strain evidence="5">JU1422</strain>
    </source>
</reference>
<evidence type="ECO:0000313" key="4">
    <source>
        <dbReference type="EMBL" id="PIC21899.1"/>
    </source>
</evidence>
<feature type="signal peptide" evidence="3">
    <location>
        <begin position="1"/>
        <end position="18"/>
    </location>
</feature>
<gene>
    <name evidence="4" type="primary">Cnig_chr_X.g26573</name>
    <name evidence="4" type="ORF">B9Z55_026573</name>
</gene>
<sequence>MHFFSGFVFLAVLATIKAMPTPPTHAQAPNQTTQETGNETLFSTSPISSSTFSPPFRLNSMTIGIIAAVGGLLFLVLLTIVFHVCTKGEIRRDSLSESGAERRSYVPRADEENRRRLREEERFRDQYSVFGV</sequence>
<evidence type="ECO:0000256" key="3">
    <source>
        <dbReference type="SAM" id="SignalP"/>
    </source>
</evidence>
<evidence type="ECO:0000256" key="2">
    <source>
        <dbReference type="SAM" id="Phobius"/>
    </source>
</evidence>
<comment type="caution">
    <text evidence="4">The sequence shown here is derived from an EMBL/GenBank/DDBJ whole genome shotgun (WGS) entry which is preliminary data.</text>
</comment>
<accession>A0A2G5T408</accession>
<protein>
    <submittedName>
        <fullName evidence="4">Uncharacterized protein</fullName>
    </submittedName>
</protein>
<name>A0A2G5T408_9PELO</name>
<feature type="region of interest" description="Disordered" evidence="1">
    <location>
        <begin position="92"/>
        <end position="112"/>
    </location>
</feature>
<evidence type="ECO:0000256" key="1">
    <source>
        <dbReference type="SAM" id="MobiDB-lite"/>
    </source>
</evidence>
<keyword evidence="2" id="KW-0472">Membrane</keyword>
<dbReference type="EMBL" id="PDUG01000006">
    <property type="protein sequence ID" value="PIC21899.1"/>
    <property type="molecule type" value="Genomic_DNA"/>
</dbReference>
<feature type="transmembrane region" description="Helical" evidence="2">
    <location>
        <begin position="61"/>
        <end position="85"/>
    </location>
</feature>
<keyword evidence="3" id="KW-0732">Signal</keyword>
<dbReference type="Proteomes" id="UP000230233">
    <property type="component" value="Chromosome X"/>
</dbReference>
<keyword evidence="2" id="KW-0812">Transmembrane</keyword>
<dbReference type="AlphaFoldDB" id="A0A2G5T408"/>
<proteinExistence type="predicted"/>